<evidence type="ECO:0000313" key="1">
    <source>
        <dbReference type="EMBL" id="VDK52790.1"/>
    </source>
</evidence>
<keyword evidence="2" id="KW-1185">Reference proteome</keyword>
<proteinExistence type="predicted"/>
<dbReference type="PANTHER" id="PTHR23509:SF48">
    <property type="entry name" value="INTRACELLULAR PHOSPHOLIPASE A1"/>
    <property type="match status" value="1"/>
</dbReference>
<reference evidence="3" key="1">
    <citation type="submission" date="2016-06" db="UniProtKB">
        <authorList>
            <consortium name="WormBaseParasite"/>
        </authorList>
    </citation>
    <scope>IDENTIFICATION</scope>
</reference>
<gene>
    <name evidence="1" type="ORF">GPUH_LOCUS5940</name>
</gene>
<dbReference type="PANTHER" id="PTHR23509">
    <property type="entry name" value="PA-PL1 PHOSPHOLIPASE FAMILY"/>
    <property type="match status" value="1"/>
</dbReference>
<sequence>MVLPVEWRAALVLDDGVTDYVTLPKMSSMRNALNSTAMDIMFYQSPLYRNEIMDGLLKSLNNVYSLFIENYPDFDGPISIYAHSLGSVMCYDLLTSWSPLVLYDKYVAETIVRAAFFFFFHFCNTLGEAESWPYLLRISKEISRWLMSFRHL</sequence>
<dbReference type="EMBL" id="UYRT01013185">
    <property type="protein sequence ID" value="VDK52790.1"/>
    <property type="molecule type" value="Genomic_DNA"/>
</dbReference>
<reference evidence="1 2" key="2">
    <citation type="submission" date="2018-11" db="EMBL/GenBank/DDBJ databases">
        <authorList>
            <consortium name="Pathogen Informatics"/>
        </authorList>
    </citation>
    <scope>NUCLEOTIDE SEQUENCE [LARGE SCALE GENOMIC DNA]</scope>
</reference>
<evidence type="ECO:0000313" key="3">
    <source>
        <dbReference type="WBParaSite" id="GPUH_0000594801-mRNA-1"/>
    </source>
</evidence>
<dbReference type="WBParaSite" id="GPUH_0000594801-mRNA-1">
    <property type="protein sequence ID" value="GPUH_0000594801-mRNA-1"/>
    <property type="gene ID" value="GPUH_0000594801"/>
</dbReference>
<dbReference type="AlphaFoldDB" id="A0A183DB49"/>
<evidence type="ECO:0000313" key="2">
    <source>
        <dbReference type="Proteomes" id="UP000271098"/>
    </source>
</evidence>
<accession>A0A183DB49</accession>
<dbReference type="GO" id="GO:0005737">
    <property type="term" value="C:cytoplasm"/>
    <property type="evidence" value="ECO:0007669"/>
    <property type="project" value="TreeGrafter"/>
</dbReference>
<protein>
    <submittedName>
        <fullName evidence="3">DDHD domain-containing protein</fullName>
    </submittedName>
</protein>
<dbReference type="GO" id="GO:0004620">
    <property type="term" value="F:phospholipase activity"/>
    <property type="evidence" value="ECO:0007669"/>
    <property type="project" value="TreeGrafter"/>
</dbReference>
<dbReference type="Proteomes" id="UP000271098">
    <property type="component" value="Unassembled WGS sequence"/>
</dbReference>
<organism evidence="3">
    <name type="scientific">Gongylonema pulchrum</name>
    <dbReference type="NCBI Taxonomy" id="637853"/>
    <lineage>
        <taxon>Eukaryota</taxon>
        <taxon>Metazoa</taxon>
        <taxon>Ecdysozoa</taxon>
        <taxon>Nematoda</taxon>
        <taxon>Chromadorea</taxon>
        <taxon>Rhabditida</taxon>
        <taxon>Spirurina</taxon>
        <taxon>Spiruromorpha</taxon>
        <taxon>Spiruroidea</taxon>
        <taxon>Gongylonematidae</taxon>
        <taxon>Gongylonema</taxon>
    </lineage>
</organism>
<dbReference type="OrthoDB" id="431378at2759"/>
<dbReference type="InterPro" id="IPR058055">
    <property type="entry name" value="PA-PLA1"/>
</dbReference>
<name>A0A183DB49_9BILA</name>